<gene>
    <name evidence="4" type="ORF">ASTO00021_LOCUS16320</name>
</gene>
<dbReference type="EMBL" id="HBIN01021305">
    <property type="protein sequence ID" value="CAE0446318.1"/>
    <property type="molecule type" value="Transcribed_RNA"/>
</dbReference>
<sequence>MHASSRRVFEVLACVPARSKFKTSPLRHRRWVSSVHSSTGQAVTGSESESKDFPVIDLSAFTNMSESDSGSDFEAVNKDSKSQSRNAAKRMETMKLETATRFREVCTQTGFFYLTGHGIDDRLLNDSLLFARRFFDLPAEKKNKLHITISEDLSRGYQKVGDNITGGKSDAHEAFDAMREIGWTKQLRCQTGYPPQVGQVINIDIIQFKDFLKIYHGGQNLWPDDAIIPGFRDFYEKEYWPAMIRLGEKMMRCFALSLKIDEHALVPMYDESFYVFRAIHYPPGDSNTGPAGCGEHTDYGCFTFVHSEPVPGALEVRTRSGTYLKPECKEGMFICNIGDMIELLTGGLYVSTKHRVVSSPRSRVSVPFFFELNYDSYVEPLLSSPLVNAACSADRRQEGAIRYGDHLYQKTSTNFMQVH</sequence>
<dbReference type="PROSITE" id="PS51471">
    <property type="entry name" value="FE2OG_OXY"/>
    <property type="match status" value="1"/>
</dbReference>
<reference evidence="4" key="1">
    <citation type="submission" date="2021-01" db="EMBL/GenBank/DDBJ databases">
        <authorList>
            <person name="Corre E."/>
            <person name="Pelletier E."/>
            <person name="Niang G."/>
            <person name="Scheremetjew M."/>
            <person name="Finn R."/>
            <person name="Kale V."/>
            <person name="Holt S."/>
            <person name="Cochrane G."/>
            <person name="Meng A."/>
            <person name="Brown T."/>
            <person name="Cohen L."/>
        </authorList>
    </citation>
    <scope>NUCLEOTIDE SEQUENCE</scope>
    <source>
        <strain evidence="4">GSBS06</strain>
    </source>
</reference>
<dbReference type="InterPro" id="IPR005123">
    <property type="entry name" value="Oxoglu/Fe-dep_dioxygenase_dom"/>
</dbReference>
<accession>A0A7S3V1T3</accession>
<dbReference type="GO" id="GO:0016491">
    <property type="term" value="F:oxidoreductase activity"/>
    <property type="evidence" value="ECO:0007669"/>
    <property type="project" value="UniProtKB-KW"/>
</dbReference>
<keyword evidence="1" id="KW-0479">Metal-binding</keyword>
<dbReference type="InterPro" id="IPR050231">
    <property type="entry name" value="Iron_ascorbate_oxido_reductase"/>
</dbReference>
<name>A0A7S3V1T3_9STRA</name>
<organism evidence="4">
    <name type="scientific">Aplanochytrium stocchinoi</name>
    <dbReference type="NCBI Taxonomy" id="215587"/>
    <lineage>
        <taxon>Eukaryota</taxon>
        <taxon>Sar</taxon>
        <taxon>Stramenopiles</taxon>
        <taxon>Bigyra</taxon>
        <taxon>Labyrinthulomycetes</taxon>
        <taxon>Thraustochytrida</taxon>
        <taxon>Thraustochytriidae</taxon>
        <taxon>Aplanochytrium</taxon>
    </lineage>
</organism>
<proteinExistence type="inferred from homology"/>
<dbReference type="Pfam" id="PF14226">
    <property type="entry name" value="DIOX_N"/>
    <property type="match status" value="1"/>
</dbReference>
<keyword evidence="1" id="KW-0560">Oxidoreductase</keyword>
<dbReference type="Pfam" id="PF03171">
    <property type="entry name" value="2OG-FeII_Oxy"/>
    <property type="match status" value="1"/>
</dbReference>
<comment type="similarity">
    <text evidence="1">Belongs to the iron/ascorbate-dependent oxidoreductase family.</text>
</comment>
<feature type="region of interest" description="Disordered" evidence="2">
    <location>
        <begin position="66"/>
        <end position="90"/>
    </location>
</feature>
<dbReference type="SUPFAM" id="SSF51197">
    <property type="entry name" value="Clavaminate synthase-like"/>
    <property type="match status" value="1"/>
</dbReference>
<dbReference type="Gene3D" id="2.60.120.330">
    <property type="entry name" value="B-lactam Antibiotic, Isopenicillin N Synthase, Chain"/>
    <property type="match status" value="1"/>
</dbReference>
<protein>
    <recommendedName>
        <fullName evidence="3">Fe2OG dioxygenase domain-containing protein</fullName>
    </recommendedName>
</protein>
<dbReference type="InterPro" id="IPR026992">
    <property type="entry name" value="DIOX_N"/>
</dbReference>
<evidence type="ECO:0000313" key="4">
    <source>
        <dbReference type="EMBL" id="CAE0446318.1"/>
    </source>
</evidence>
<feature type="domain" description="Fe2OG dioxygenase" evidence="3">
    <location>
        <begin position="271"/>
        <end position="372"/>
    </location>
</feature>
<evidence type="ECO:0000259" key="3">
    <source>
        <dbReference type="PROSITE" id="PS51471"/>
    </source>
</evidence>
<dbReference type="PANTHER" id="PTHR47990">
    <property type="entry name" value="2-OXOGLUTARATE (2OG) AND FE(II)-DEPENDENT OXYGENASE SUPERFAMILY PROTEIN-RELATED"/>
    <property type="match status" value="1"/>
</dbReference>
<evidence type="ECO:0000256" key="2">
    <source>
        <dbReference type="SAM" id="MobiDB-lite"/>
    </source>
</evidence>
<dbReference type="PRINTS" id="PR00682">
    <property type="entry name" value="IPNSYNTHASE"/>
</dbReference>
<dbReference type="InterPro" id="IPR044861">
    <property type="entry name" value="IPNS-like_FE2OG_OXY"/>
</dbReference>
<evidence type="ECO:0000256" key="1">
    <source>
        <dbReference type="RuleBase" id="RU003682"/>
    </source>
</evidence>
<dbReference type="InterPro" id="IPR027443">
    <property type="entry name" value="IPNS-like_sf"/>
</dbReference>
<dbReference type="AlphaFoldDB" id="A0A7S3V1T3"/>
<dbReference type="GO" id="GO:0046872">
    <property type="term" value="F:metal ion binding"/>
    <property type="evidence" value="ECO:0007669"/>
    <property type="project" value="UniProtKB-KW"/>
</dbReference>
<keyword evidence="1" id="KW-0408">Iron</keyword>